<organism evidence="1 2">
    <name type="scientific">Panagrolaimus sp. ES5</name>
    <dbReference type="NCBI Taxonomy" id="591445"/>
    <lineage>
        <taxon>Eukaryota</taxon>
        <taxon>Metazoa</taxon>
        <taxon>Ecdysozoa</taxon>
        <taxon>Nematoda</taxon>
        <taxon>Chromadorea</taxon>
        <taxon>Rhabditida</taxon>
        <taxon>Tylenchina</taxon>
        <taxon>Panagrolaimomorpha</taxon>
        <taxon>Panagrolaimoidea</taxon>
        <taxon>Panagrolaimidae</taxon>
        <taxon>Panagrolaimus</taxon>
    </lineage>
</organism>
<dbReference type="Proteomes" id="UP000887579">
    <property type="component" value="Unplaced"/>
</dbReference>
<accession>A0AC34FQE1</accession>
<sequence>MVEKAAEHENKALRRVKKKFYKMIIRRLPFEMSEEELLQALTPLPSHERFWFRKEELLQALTPLPSHERFWFRKGEEYLEDDAFPYAFIVFDDFEEAAKFQKAFNGQLFTDSEGNESTVIVEKAANQDFSKEPLKQKSDVGFLQFLEEAESKSITKKVDFDVLVNEITERERRHAEGICQDTPLTDYIIKKAHEKIIKNRPKPKKPEPKGGKFDKGESKPVKVIAKDKKDKPIRGPAREPKYRGEPLPKEKVDDFRLNEPTEKKKKERLPRKTFENKKAQKEAINNGENAGPSKEVIRKQNSAMIEAKEVKTSTNANAATTKEDEAPKERKLNNLTITIIRQVFQYMG</sequence>
<proteinExistence type="predicted"/>
<protein>
    <submittedName>
        <fullName evidence="2">UPF3 domain-containing protein</fullName>
    </submittedName>
</protein>
<name>A0AC34FQE1_9BILA</name>
<reference evidence="2" key="1">
    <citation type="submission" date="2022-11" db="UniProtKB">
        <authorList>
            <consortium name="WormBaseParasite"/>
        </authorList>
    </citation>
    <scope>IDENTIFICATION</scope>
</reference>
<evidence type="ECO:0000313" key="1">
    <source>
        <dbReference type="Proteomes" id="UP000887579"/>
    </source>
</evidence>
<evidence type="ECO:0000313" key="2">
    <source>
        <dbReference type="WBParaSite" id="ES5_v2.g19571.t1"/>
    </source>
</evidence>
<dbReference type="WBParaSite" id="ES5_v2.g19571.t1">
    <property type="protein sequence ID" value="ES5_v2.g19571.t1"/>
    <property type="gene ID" value="ES5_v2.g19571"/>
</dbReference>